<dbReference type="AlphaFoldDB" id="A0A9N9IC00"/>
<evidence type="ECO:0000313" key="1">
    <source>
        <dbReference type="EMBL" id="CAG8729222.1"/>
    </source>
</evidence>
<dbReference type="Proteomes" id="UP000789508">
    <property type="component" value="Unassembled WGS sequence"/>
</dbReference>
<gene>
    <name evidence="1" type="ORF">ALEPTO_LOCUS12557</name>
</gene>
<name>A0A9N9IC00_9GLOM</name>
<reference evidence="1" key="1">
    <citation type="submission" date="2021-06" db="EMBL/GenBank/DDBJ databases">
        <authorList>
            <person name="Kallberg Y."/>
            <person name="Tangrot J."/>
            <person name="Rosling A."/>
        </authorList>
    </citation>
    <scope>NUCLEOTIDE SEQUENCE</scope>
    <source>
        <strain evidence="1">FL130A</strain>
    </source>
</reference>
<feature type="non-terminal residue" evidence="1">
    <location>
        <position position="1"/>
    </location>
</feature>
<comment type="caution">
    <text evidence="1">The sequence shown here is derived from an EMBL/GenBank/DDBJ whole genome shotgun (WGS) entry which is preliminary data.</text>
</comment>
<accession>A0A9N9IC00</accession>
<keyword evidence="2" id="KW-1185">Reference proteome</keyword>
<dbReference type="OrthoDB" id="10393875at2759"/>
<proteinExistence type="predicted"/>
<protein>
    <submittedName>
        <fullName evidence="1">4266_t:CDS:1</fullName>
    </submittedName>
</protein>
<dbReference type="EMBL" id="CAJVPS010029632">
    <property type="protein sequence ID" value="CAG8729222.1"/>
    <property type="molecule type" value="Genomic_DNA"/>
</dbReference>
<organism evidence="1 2">
    <name type="scientific">Ambispora leptoticha</name>
    <dbReference type="NCBI Taxonomy" id="144679"/>
    <lineage>
        <taxon>Eukaryota</taxon>
        <taxon>Fungi</taxon>
        <taxon>Fungi incertae sedis</taxon>
        <taxon>Mucoromycota</taxon>
        <taxon>Glomeromycotina</taxon>
        <taxon>Glomeromycetes</taxon>
        <taxon>Archaeosporales</taxon>
        <taxon>Ambisporaceae</taxon>
        <taxon>Ambispora</taxon>
    </lineage>
</organism>
<evidence type="ECO:0000313" key="2">
    <source>
        <dbReference type="Proteomes" id="UP000789508"/>
    </source>
</evidence>
<sequence length="51" mass="5798">ISVRYRIRVDVSEPNELGLKNGETYDFCSDCKNKVVEYNSGEDDDDKDLGP</sequence>